<evidence type="ECO:0000256" key="3">
    <source>
        <dbReference type="ARBA" id="ARBA00005792"/>
    </source>
</evidence>
<evidence type="ECO:0008006" key="14">
    <source>
        <dbReference type="Google" id="ProtNLM"/>
    </source>
</evidence>
<dbReference type="AlphaFoldDB" id="A0AAW1PYI6"/>
<accession>A0AAW1PYI6</accession>
<evidence type="ECO:0000313" key="13">
    <source>
        <dbReference type="Proteomes" id="UP001489004"/>
    </source>
</evidence>
<evidence type="ECO:0000256" key="5">
    <source>
        <dbReference type="ARBA" id="ARBA00022692"/>
    </source>
</evidence>
<evidence type="ECO:0000256" key="8">
    <source>
        <dbReference type="ARBA" id="ARBA00022989"/>
    </source>
</evidence>
<dbReference type="Pfam" id="PF06552">
    <property type="entry name" value="TOM20_plant"/>
    <property type="match status" value="1"/>
</dbReference>
<dbReference type="PANTHER" id="PTHR32409:SF3">
    <property type="entry name" value="MITOCHONDRIAL IMPORT RECEPTOR SUBUNIT TOM20-1-RELATED"/>
    <property type="match status" value="1"/>
</dbReference>
<dbReference type="PANTHER" id="PTHR32409">
    <property type="entry name" value="MITOCHONDRIAL IMPORT RECEPTOR SUBUNIT TOM20-1-RELATED"/>
    <property type="match status" value="1"/>
</dbReference>
<organism evidence="12 13">
    <name type="scientific">[Myrmecia] bisecta</name>
    <dbReference type="NCBI Taxonomy" id="41462"/>
    <lineage>
        <taxon>Eukaryota</taxon>
        <taxon>Viridiplantae</taxon>
        <taxon>Chlorophyta</taxon>
        <taxon>core chlorophytes</taxon>
        <taxon>Trebouxiophyceae</taxon>
        <taxon>Trebouxiales</taxon>
        <taxon>Trebouxiaceae</taxon>
        <taxon>Myrmecia</taxon>
    </lineage>
</organism>
<keyword evidence="4" id="KW-0813">Transport</keyword>
<evidence type="ECO:0000256" key="7">
    <source>
        <dbReference type="ARBA" id="ARBA00022927"/>
    </source>
</evidence>
<dbReference type="EMBL" id="JALJOR010000008">
    <property type="protein sequence ID" value="KAK9813199.1"/>
    <property type="molecule type" value="Genomic_DNA"/>
</dbReference>
<evidence type="ECO:0000313" key="12">
    <source>
        <dbReference type="EMBL" id="KAK9813199.1"/>
    </source>
</evidence>
<dbReference type="InterPro" id="IPR011990">
    <property type="entry name" value="TPR-like_helical_dom_sf"/>
</dbReference>
<dbReference type="SUPFAM" id="SSF48452">
    <property type="entry name" value="TPR-like"/>
    <property type="match status" value="1"/>
</dbReference>
<keyword evidence="13" id="KW-1185">Reference proteome</keyword>
<evidence type="ECO:0000256" key="1">
    <source>
        <dbReference type="ARBA" id="ARBA00003450"/>
    </source>
</evidence>
<keyword evidence="5 11" id="KW-0812">Transmembrane</keyword>
<evidence type="ECO:0000256" key="10">
    <source>
        <dbReference type="ARBA" id="ARBA00023136"/>
    </source>
</evidence>
<gene>
    <name evidence="12" type="ORF">WJX72_010462</name>
</gene>
<evidence type="ECO:0000256" key="2">
    <source>
        <dbReference type="ARBA" id="ARBA00004572"/>
    </source>
</evidence>
<comment type="function">
    <text evidence="1">Central component of the receptor complex responsible for the recognition and translocation of cytosolically synthesized mitochondrial preproteins. Together with TOM22 functions as the transit peptide receptor at the surface of the mitochondrion outer membrane and facilitates the movement of preproteins into the translocation pore.</text>
</comment>
<dbReference type="GO" id="GO:0005742">
    <property type="term" value="C:mitochondrial outer membrane translocase complex"/>
    <property type="evidence" value="ECO:0007669"/>
    <property type="project" value="InterPro"/>
</dbReference>
<protein>
    <recommendedName>
        <fullName evidence="14">Mitochondrial import receptor subunit TOM20</fullName>
    </recommendedName>
</protein>
<evidence type="ECO:0000256" key="9">
    <source>
        <dbReference type="ARBA" id="ARBA00023128"/>
    </source>
</evidence>
<evidence type="ECO:0000256" key="4">
    <source>
        <dbReference type="ARBA" id="ARBA00022448"/>
    </source>
</evidence>
<keyword evidence="10 11" id="KW-0472">Membrane</keyword>
<evidence type="ECO:0000256" key="11">
    <source>
        <dbReference type="SAM" id="Phobius"/>
    </source>
</evidence>
<dbReference type="Gene3D" id="1.25.40.10">
    <property type="entry name" value="Tetratricopeptide repeat domain"/>
    <property type="match status" value="1"/>
</dbReference>
<keyword evidence="9" id="KW-0496">Mitochondrion</keyword>
<dbReference type="Proteomes" id="UP001489004">
    <property type="component" value="Unassembled WGS sequence"/>
</dbReference>
<keyword evidence="7" id="KW-0653">Protein transport</keyword>
<feature type="transmembrane region" description="Helical" evidence="11">
    <location>
        <begin position="174"/>
        <end position="195"/>
    </location>
</feature>
<reference evidence="12 13" key="1">
    <citation type="journal article" date="2024" name="Nat. Commun.">
        <title>Phylogenomics reveals the evolutionary origins of lichenization in chlorophyte algae.</title>
        <authorList>
            <person name="Puginier C."/>
            <person name="Libourel C."/>
            <person name="Otte J."/>
            <person name="Skaloud P."/>
            <person name="Haon M."/>
            <person name="Grisel S."/>
            <person name="Petersen M."/>
            <person name="Berrin J.G."/>
            <person name="Delaux P.M."/>
            <person name="Dal Grande F."/>
            <person name="Keller J."/>
        </authorList>
    </citation>
    <scope>NUCLEOTIDE SEQUENCE [LARGE SCALE GENOMIC DNA]</scope>
    <source>
        <strain evidence="12 13">SAG 2043</strain>
    </source>
</reference>
<proteinExistence type="inferred from homology"/>
<comment type="similarity">
    <text evidence="3">Belongs to the Tom20 family.</text>
</comment>
<dbReference type="GO" id="GO:0015031">
    <property type="term" value="P:protein transport"/>
    <property type="evidence" value="ECO:0007669"/>
    <property type="project" value="UniProtKB-KW"/>
</dbReference>
<keyword evidence="6" id="KW-1000">Mitochondrion outer membrane</keyword>
<dbReference type="GO" id="GO:0045040">
    <property type="term" value="P:protein insertion into mitochondrial outer membrane"/>
    <property type="evidence" value="ECO:0007669"/>
    <property type="project" value="InterPro"/>
</dbReference>
<sequence>MEQLTREELERLMFFEQAREAAEHDYNANNRDAGALTRWGGALLELAHVRQGNEAAHMIEEAVEKFRLALAVDAKKHDTLWCLGNAYTSQGFLTGETVTAQALFDKATDCFKRALAEDPTSEVYQKGLEMTSKAPALHAELQRQMAQQGQLVSGGGSGGGGGGLAQKKSSYTDFWYDVGGWVCFAGICVGMMALARSSAGAPPPALK</sequence>
<dbReference type="InterPro" id="IPR010547">
    <property type="entry name" value="TOM20_imprt_rcpt"/>
</dbReference>
<comment type="subcellular location">
    <subcellularLocation>
        <location evidence="2">Mitochondrion outer membrane</location>
        <topology evidence="2">Single-pass membrane protein</topology>
    </subcellularLocation>
</comment>
<comment type="caution">
    <text evidence="12">The sequence shown here is derived from an EMBL/GenBank/DDBJ whole genome shotgun (WGS) entry which is preliminary data.</text>
</comment>
<name>A0AAW1PYI6_9CHLO</name>
<keyword evidence="8 11" id="KW-1133">Transmembrane helix</keyword>
<evidence type="ECO:0000256" key="6">
    <source>
        <dbReference type="ARBA" id="ARBA00022787"/>
    </source>
</evidence>